<evidence type="ECO:0000313" key="4">
    <source>
        <dbReference type="Proteomes" id="UP001162780"/>
    </source>
</evidence>
<dbReference type="RefSeq" id="WP_255189079.1">
    <property type="nucleotide sequence ID" value="NZ_CP113517.1"/>
</dbReference>
<dbReference type="InterPro" id="IPR001296">
    <property type="entry name" value="Glyco_trans_1"/>
</dbReference>
<dbReference type="Proteomes" id="UP001162780">
    <property type="component" value="Chromosome"/>
</dbReference>
<dbReference type="GO" id="GO:0016757">
    <property type="term" value="F:glycosyltransferase activity"/>
    <property type="evidence" value="ECO:0007669"/>
    <property type="project" value="UniProtKB-KW"/>
</dbReference>
<dbReference type="EC" id="2.4.-.-" evidence="3"/>
<keyword evidence="4" id="KW-1185">Reference proteome</keyword>
<dbReference type="SUPFAM" id="SSF53756">
    <property type="entry name" value="UDP-Glycosyltransferase/glycogen phosphorylase"/>
    <property type="match status" value="1"/>
</dbReference>
<feature type="domain" description="Glycosyl transferase family 1" evidence="2">
    <location>
        <begin position="181"/>
        <end position="334"/>
    </location>
</feature>
<name>A0ABY7GHV2_9GAMM</name>
<dbReference type="EMBL" id="CP113517">
    <property type="protein sequence ID" value="WAR44091.1"/>
    <property type="molecule type" value="Genomic_DNA"/>
</dbReference>
<evidence type="ECO:0000313" key="3">
    <source>
        <dbReference type="EMBL" id="WAR44091.1"/>
    </source>
</evidence>
<proteinExistence type="predicted"/>
<accession>A0ABY7GHV2</accession>
<dbReference type="Gene3D" id="3.40.50.2000">
    <property type="entry name" value="Glycogen Phosphorylase B"/>
    <property type="match status" value="2"/>
</dbReference>
<reference evidence="3" key="1">
    <citation type="submission" date="2022-11" db="EMBL/GenBank/DDBJ databases">
        <title>Methylomonas rapida sp. nov., Carotenoid-Producing Obligate Methanotrophs with High Growth Characteristics and Biotechnological Potential.</title>
        <authorList>
            <person name="Tikhonova E.N."/>
            <person name="Suleimanov R.Z."/>
            <person name="Miroshnikov K."/>
            <person name="Oshkin I.Y."/>
            <person name="Belova S.E."/>
            <person name="Danilova O.V."/>
            <person name="Ashikhmin A."/>
            <person name="Konopkin A."/>
            <person name="But S.Y."/>
            <person name="Khmelenina V.N."/>
            <person name="Kuznetsov N."/>
            <person name="Pimenov N.V."/>
            <person name="Dedysh S.N."/>
        </authorList>
    </citation>
    <scope>NUCLEOTIDE SEQUENCE</scope>
    <source>
        <strain evidence="3">MP1</strain>
    </source>
</reference>
<organism evidence="3 4">
    <name type="scientific">Methylomonas rapida</name>
    <dbReference type="NCBI Taxonomy" id="2963939"/>
    <lineage>
        <taxon>Bacteria</taxon>
        <taxon>Pseudomonadati</taxon>
        <taxon>Pseudomonadota</taxon>
        <taxon>Gammaproteobacteria</taxon>
        <taxon>Methylococcales</taxon>
        <taxon>Methylococcaceae</taxon>
        <taxon>Methylomonas</taxon>
    </lineage>
</organism>
<sequence length="362" mass="41752">MKLLFLCKRRPQGRDIFTQPFGRFYYLPKILSEYGHEGYILLLSYKNDPESIRHEKKLTFHTISAHPWGPAKYLIQVNQITRTFRPDWIIGFSDIWYGIWAERISRSLGINSLIDAYDNYESYIPWAKPLHWIWRFALKRSTALTAAGPELAMLMSKGREKKPATVIPMAADPIFQPISDNNLRKQLDLPSNVPLIGYCGSLYKNRGLGTMFQALEHLLEDFPNAKLVISGKREHGIDIPYNIQNAIISLGYLPDERMPLLLNALDVFLVINRDSVFGNFSYPVKLYEAMRCRRPVVASRTKSTSWILKDYPECLADPNNPADIAKCIKNALSWKTKEYSSSNYDWEYSASILNVLLEQEFV</sequence>
<dbReference type="Pfam" id="PF00534">
    <property type="entry name" value="Glycos_transf_1"/>
    <property type="match status" value="1"/>
</dbReference>
<evidence type="ECO:0000256" key="1">
    <source>
        <dbReference type="ARBA" id="ARBA00022679"/>
    </source>
</evidence>
<protein>
    <submittedName>
        <fullName evidence="3">Glycosyltransferase</fullName>
        <ecNumber evidence="3">2.4.-.-</ecNumber>
    </submittedName>
</protein>
<keyword evidence="3" id="KW-0328">Glycosyltransferase</keyword>
<dbReference type="PANTHER" id="PTHR46401:SF2">
    <property type="entry name" value="GLYCOSYLTRANSFERASE WBBK-RELATED"/>
    <property type="match status" value="1"/>
</dbReference>
<gene>
    <name evidence="3" type="ORF">NM686_017195</name>
</gene>
<dbReference type="PANTHER" id="PTHR46401">
    <property type="entry name" value="GLYCOSYLTRANSFERASE WBBK-RELATED"/>
    <property type="match status" value="1"/>
</dbReference>
<evidence type="ECO:0000259" key="2">
    <source>
        <dbReference type="Pfam" id="PF00534"/>
    </source>
</evidence>
<keyword evidence="1 3" id="KW-0808">Transferase</keyword>